<feature type="transmembrane region" description="Helical" evidence="1">
    <location>
        <begin position="12"/>
        <end position="33"/>
    </location>
</feature>
<feature type="transmembrane region" description="Helical" evidence="1">
    <location>
        <begin position="272"/>
        <end position="296"/>
    </location>
</feature>
<protein>
    <recommendedName>
        <fullName evidence="4">Polysaccharide chain length determinant N-terminal domain-containing protein</fullName>
    </recommendedName>
</protein>
<name>A0ABQ3UIB7_9CHLR</name>
<accession>A0ABQ3UIB7</accession>
<keyword evidence="1" id="KW-1133">Transmembrane helix</keyword>
<proteinExistence type="predicted"/>
<dbReference type="EMBL" id="BNJG01000001">
    <property type="protein sequence ID" value="GHO52461.1"/>
    <property type="molecule type" value="Genomic_DNA"/>
</dbReference>
<evidence type="ECO:0000256" key="1">
    <source>
        <dbReference type="SAM" id="Phobius"/>
    </source>
</evidence>
<dbReference type="PANTHER" id="PTHR32309:SF13">
    <property type="entry name" value="FERRIC ENTEROBACTIN TRANSPORT PROTEIN FEPE"/>
    <property type="match status" value="1"/>
</dbReference>
<keyword evidence="3" id="KW-1185">Reference proteome</keyword>
<keyword evidence="1" id="KW-0812">Transmembrane</keyword>
<dbReference type="RefSeq" id="WP_201369368.1">
    <property type="nucleotide sequence ID" value="NZ_BNJG01000001.1"/>
</dbReference>
<dbReference type="Proteomes" id="UP000654345">
    <property type="component" value="Unassembled WGS sequence"/>
</dbReference>
<gene>
    <name evidence="2" type="ORF">KSB_09360</name>
</gene>
<organism evidence="2 3">
    <name type="scientific">Ktedonobacter robiniae</name>
    <dbReference type="NCBI Taxonomy" id="2778365"/>
    <lineage>
        <taxon>Bacteria</taxon>
        <taxon>Bacillati</taxon>
        <taxon>Chloroflexota</taxon>
        <taxon>Ktedonobacteria</taxon>
        <taxon>Ktedonobacterales</taxon>
        <taxon>Ktedonobacteraceae</taxon>
        <taxon>Ktedonobacter</taxon>
    </lineage>
</organism>
<evidence type="ECO:0000313" key="2">
    <source>
        <dbReference type="EMBL" id="GHO52461.1"/>
    </source>
</evidence>
<dbReference type="InterPro" id="IPR050445">
    <property type="entry name" value="Bact_polysacc_biosynth/exp"/>
</dbReference>
<evidence type="ECO:0000313" key="3">
    <source>
        <dbReference type="Proteomes" id="UP000654345"/>
    </source>
</evidence>
<evidence type="ECO:0008006" key="4">
    <source>
        <dbReference type="Google" id="ProtNLM"/>
    </source>
</evidence>
<keyword evidence="1" id="KW-0472">Membrane</keyword>
<reference evidence="2 3" key="1">
    <citation type="journal article" date="2021" name="Int. J. Syst. Evol. Microbiol.">
        <title>Reticulibacter mediterranei gen. nov., sp. nov., within the new family Reticulibacteraceae fam. nov., and Ktedonospora formicarum gen. nov., sp. nov., Ktedonobacter robiniae sp. nov., Dictyobacter formicarum sp. nov. and Dictyobacter arantiisoli sp. nov., belonging to the class Ktedonobacteria.</title>
        <authorList>
            <person name="Yabe S."/>
            <person name="Zheng Y."/>
            <person name="Wang C.M."/>
            <person name="Sakai Y."/>
            <person name="Abe K."/>
            <person name="Yokota A."/>
            <person name="Donadio S."/>
            <person name="Cavaletti L."/>
            <person name="Monciardini P."/>
        </authorList>
    </citation>
    <scope>NUCLEOTIDE SEQUENCE [LARGE SCALE GENOMIC DNA]</scope>
    <source>
        <strain evidence="2 3">SOSP1-30</strain>
    </source>
</reference>
<sequence length="333" mass="36417">MRRTLEAIFRRIWSLCILLILLPLIGVGIAYLLPRSYSSSATIWALHRYTVVGSTGPESNLDATPSQTQTNALLELLHTRQFALNVARNTGLDQELSSSLAYKVNNLLRPGDVEDAVVSEVSSKIVVTPDGYNLLSISYANGNPQIAQRIVQNVITEYSGQSTNLSLYDGQRLLDSYQKELTKAKQGYNDAVVAEAGYLKGHPDALRTDAPYDPNYARLHANTQQAQTSFQNIQTSIDNLRQQLASLGQGANDLFKVIDSTSDAKPVARMKSILLCAGVGLGCAVAAIVLYLVIVVRRDRAVYTASQIQLVTSLPILMQAPYIKESTNTLSIE</sequence>
<dbReference type="PANTHER" id="PTHR32309">
    <property type="entry name" value="TYROSINE-PROTEIN KINASE"/>
    <property type="match status" value="1"/>
</dbReference>
<comment type="caution">
    <text evidence="2">The sequence shown here is derived from an EMBL/GenBank/DDBJ whole genome shotgun (WGS) entry which is preliminary data.</text>
</comment>